<dbReference type="RefSeq" id="WP_413780748.1">
    <property type="nucleotide sequence ID" value="NZ_JAUOZS010000001.1"/>
</dbReference>
<sequence>MRPLVWGLIIVVTLVIQATLLPLITAGGVRPDLLLLVVVSAGLLLGRDQGVGMGFFAGLLQDLASGNIFGASILSKTAVGYIAGHMERKVFKEKILLPLMAVLIATVINNTVMIVLLVSLGFKVDVPTAVDNTLFVLGYNAVLAIPVHQIIYRVAKSELPDPNG</sequence>
<evidence type="ECO:0000256" key="4">
    <source>
        <dbReference type="ARBA" id="ARBA00022692"/>
    </source>
</evidence>
<evidence type="ECO:0000313" key="10">
    <source>
        <dbReference type="Proteomes" id="UP001254848"/>
    </source>
</evidence>
<feature type="transmembrane region" description="Helical" evidence="8">
    <location>
        <begin position="95"/>
        <end position="122"/>
    </location>
</feature>
<dbReference type="PIRSF" id="PIRSF037497">
    <property type="entry name" value="MreD_Clostridium/Treponema_prd"/>
    <property type="match status" value="1"/>
</dbReference>
<reference evidence="9 10" key="1">
    <citation type="submission" date="2023-07" db="EMBL/GenBank/DDBJ databases">
        <title>The novel representative of Negativicutes class, Anaeroselena agilis gen. nov. sp. nov.</title>
        <authorList>
            <person name="Prokofeva M.I."/>
            <person name="Elcheninov A.G."/>
            <person name="Klyukina A."/>
            <person name="Kublanov I.V."/>
            <person name="Frolov E.N."/>
            <person name="Podosokorskaya O.A."/>
        </authorList>
    </citation>
    <scope>NUCLEOTIDE SEQUENCE [LARGE SCALE GENOMIC DNA]</scope>
    <source>
        <strain evidence="9 10">4137-cl</strain>
    </source>
</reference>
<comment type="similarity">
    <text evidence="2">Belongs to the MreD family.</text>
</comment>
<organism evidence="9 10">
    <name type="scientific">Anaeroselena agilis</name>
    <dbReference type="NCBI Taxonomy" id="3063788"/>
    <lineage>
        <taxon>Bacteria</taxon>
        <taxon>Bacillati</taxon>
        <taxon>Bacillota</taxon>
        <taxon>Negativicutes</taxon>
        <taxon>Acetonemataceae</taxon>
        <taxon>Anaeroselena</taxon>
    </lineage>
</organism>
<protein>
    <submittedName>
        <fullName evidence="9">Rod shape-determining protein MreD</fullName>
    </submittedName>
</protein>
<keyword evidence="4 8" id="KW-0812">Transmembrane</keyword>
<keyword evidence="6 8" id="KW-1133">Transmembrane helix</keyword>
<evidence type="ECO:0000256" key="8">
    <source>
        <dbReference type="SAM" id="Phobius"/>
    </source>
</evidence>
<keyword evidence="5" id="KW-0133">Cell shape</keyword>
<feature type="transmembrane region" description="Helical" evidence="8">
    <location>
        <begin position="63"/>
        <end position="83"/>
    </location>
</feature>
<dbReference type="NCBIfam" id="TIGR03426">
    <property type="entry name" value="shape_MreD"/>
    <property type="match status" value="1"/>
</dbReference>
<evidence type="ECO:0000256" key="6">
    <source>
        <dbReference type="ARBA" id="ARBA00022989"/>
    </source>
</evidence>
<dbReference type="EMBL" id="JAUOZS010000001">
    <property type="protein sequence ID" value="MDT8902262.1"/>
    <property type="molecule type" value="Genomic_DNA"/>
</dbReference>
<comment type="subcellular location">
    <subcellularLocation>
        <location evidence="1">Cell membrane</location>
        <topology evidence="1">Multi-pass membrane protein</topology>
    </subcellularLocation>
</comment>
<evidence type="ECO:0000313" key="9">
    <source>
        <dbReference type="EMBL" id="MDT8902262.1"/>
    </source>
</evidence>
<name>A0ABU3NZN5_9FIRM</name>
<evidence type="ECO:0000256" key="3">
    <source>
        <dbReference type="ARBA" id="ARBA00022475"/>
    </source>
</evidence>
<gene>
    <name evidence="9" type="primary">mreD</name>
    <name evidence="9" type="ORF">Q4T40_13490</name>
</gene>
<dbReference type="Pfam" id="PF04093">
    <property type="entry name" value="MreD"/>
    <property type="match status" value="1"/>
</dbReference>
<keyword evidence="7 8" id="KW-0472">Membrane</keyword>
<feature type="transmembrane region" description="Helical" evidence="8">
    <location>
        <begin position="134"/>
        <end position="155"/>
    </location>
</feature>
<dbReference type="Gene3D" id="1.10.1760.20">
    <property type="match status" value="1"/>
</dbReference>
<evidence type="ECO:0000256" key="1">
    <source>
        <dbReference type="ARBA" id="ARBA00004651"/>
    </source>
</evidence>
<evidence type="ECO:0000256" key="7">
    <source>
        <dbReference type="ARBA" id="ARBA00023136"/>
    </source>
</evidence>
<evidence type="ECO:0000256" key="2">
    <source>
        <dbReference type="ARBA" id="ARBA00007776"/>
    </source>
</evidence>
<keyword evidence="10" id="KW-1185">Reference proteome</keyword>
<comment type="caution">
    <text evidence="9">The sequence shown here is derived from an EMBL/GenBank/DDBJ whole genome shotgun (WGS) entry which is preliminary data.</text>
</comment>
<dbReference type="InterPro" id="IPR017225">
    <property type="entry name" value="Cell_shape_determin_MreD_prd"/>
</dbReference>
<feature type="transmembrane region" description="Helical" evidence="8">
    <location>
        <begin position="6"/>
        <end position="26"/>
    </location>
</feature>
<proteinExistence type="inferred from homology"/>
<accession>A0ABU3NZN5</accession>
<dbReference type="InterPro" id="IPR007227">
    <property type="entry name" value="Cell_shape_determining_MreD"/>
</dbReference>
<keyword evidence="3" id="KW-1003">Cell membrane</keyword>
<dbReference type="Proteomes" id="UP001254848">
    <property type="component" value="Unassembled WGS sequence"/>
</dbReference>
<evidence type="ECO:0000256" key="5">
    <source>
        <dbReference type="ARBA" id="ARBA00022960"/>
    </source>
</evidence>